<evidence type="ECO:0000313" key="4">
    <source>
        <dbReference type="EMBL" id="OJG10973.1"/>
    </source>
</evidence>
<dbReference type="NCBIfam" id="TIGR00177">
    <property type="entry name" value="molyb_syn"/>
    <property type="match status" value="1"/>
</dbReference>
<dbReference type="InterPro" id="IPR008135">
    <property type="entry name" value="Competence-induced_CinA"/>
</dbReference>
<comment type="caution">
    <text evidence="4">The sequence shown here is derived from an EMBL/GenBank/DDBJ whole genome shotgun (WGS) entry which is preliminary data.</text>
</comment>
<dbReference type="SMART" id="SM00852">
    <property type="entry name" value="MoCF_biosynth"/>
    <property type="match status" value="1"/>
</dbReference>
<dbReference type="STRING" id="328396.RU93_GL001846"/>
<dbReference type="HAMAP" id="MF_00226_B">
    <property type="entry name" value="CinA_B"/>
    <property type="match status" value="1"/>
</dbReference>
<gene>
    <name evidence="1" type="primary">cinA</name>
    <name evidence="3" type="ORF">K8V42_02555</name>
    <name evidence="4" type="ORF">RU93_GL001846</name>
</gene>
<dbReference type="Gene3D" id="3.90.950.20">
    <property type="entry name" value="CinA-like"/>
    <property type="match status" value="1"/>
</dbReference>
<dbReference type="Pfam" id="PF00994">
    <property type="entry name" value="MoCF_biosynth"/>
    <property type="match status" value="1"/>
</dbReference>
<accession>A0A1L8QU08</accession>
<reference evidence="4 5" key="1">
    <citation type="submission" date="2014-12" db="EMBL/GenBank/DDBJ databases">
        <title>Draft genome sequences of 29 type strains of Enterococci.</title>
        <authorList>
            <person name="Zhong Z."/>
            <person name="Sun Z."/>
            <person name="Liu W."/>
            <person name="Zhang W."/>
            <person name="Zhang H."/>
        </authorList>
    </citation>
    <scope>NUCLEOTIDE SEQUENCE [LARGE SCALE GENOMIC DNA]</scope>
    <source>
        <strain evidence="4 5">DSM 17690</strain>
    </source>
</reference>
<dbReference type="InterPro" id="IPR036653">
    <property type="entry name" value="CinA-like_C"/>
</dbReference>
<dbReference type="Proteomes" id="UP000182149">
    <property type="component" value="Unassembled WGS sequence"/>
</dbReference>
<comment type="similarity">
    <text evidence="1">Belongs to the CinA family.</text>
</comment>
<keyword evidence="5" id="KW-1185">Reference proteome</keyword>
<dbReference type="NCBIfam" id="TIGR00200">
    <property type="entry name" value="cinA_nterm"/>
    <property type="match status" value="1"/>
</dbReference>
<evidence type="ECO:0000259" key="2">
    <source>
        <dbReference type="SMART" id="SM00852"/>
    </source>
</evidence>
<sequence length="415" mass="45504">MKAEIIAVGTEILLGQIVNTNATFIAQELAKLGIEVYHQSVVGDNGGRLAQSLSIAEKRSDLIVLCGGLGPTPDDLTKQVTAKHVGETLVQNPIGQEKLRHFFEKRNTAMTENNLLQTLVFQNGEALQNPTGLAIGIFYTDRETKSHYLLLPGPPKELIPMFQQHVVPLLQERFPQKEKLYSRVLRFYGIGESRLVTELADLIEQQVNPTIASYAKQNEVTLRLTVKTAQEPVGQRLLDQLEEIILKRVGQFFYGYGEENSLAKVVVQRLKANDKRVTVAESLTGGHVQAMLSAIPGVSSVFPGGFVTYSAQTKSDFLQIPMDLLETYGTVSQECVEAMAAQSLKLAQTDYSLAFTGVAGPDSLEGQEVGTVWIALATKNQGVVSHCYHFESHREGIQASAVMAGLGMLYQALEK</sequence>
<evidence type="ECO:0000256" key="1">
    <source>
        <dbReference type="HAMAP-Rule" id="MF_00226"/>
    </source>
</evidence>
<evidence type="ECO:0000313" key="5">
    <source>
        <dbReference type="Proteomes" id="UP000182149"/>
    </source>
</evidence>
<reference evidence="3" key="3">
    <citation type="submission" date="2021-11" db="EMBL/GenBank/DDBJ databases">
        <authorList>
            <person name="Gilroy R."/>
        </authorList>
    </citation>
    <scope>NUCLEOTIDE SEQUENCE</scope>
    <source>
        <strain evidence="3">150</strain>
    </source>
</reference>
<dbReference type="SUPFAM" id="SSF142433">
    <property type="entry name" value="CinA-like"/>
    <property type="match status" value="1"/>
</dbReference>
<dbReference type="PIRSF" id="PIRSF006728">
    <property type="entry name" value="CinA"/>
    <property type="match status" value="1"/>
</dbReference>
<dbReference type="Proteomes" id="UP000813384">
    <property type="component" value="Unassembled WGS sequence"/>
</dbReference>
<dbReference type="Gene3D" id="3.40.980.10">
    <property type="entry name" value="MoaB/Mog-like domain"/>
    <property type="match status" value="1"/>
</dbReference>
<dbReference type="CDD" id="cd00885">
    <property type="entry name" value="cinA"/>
    <property type="match status" value="1"/>
</dbReference>
<dbReference type="InterPro" id="IPR041424">
    <property type="entry name" value="CinA_KH"/>
</dbReference>
<organism evidence="4 5">
    <name type="scientific">Enterococcus aquimarinus</name>
    <dbReference type="NCBI Taxonomy" id="328396"/>
    <lineage>
        <taxon>Bacteria</taxon>
        <taxon>Bacillati</taxon>
        <taxon>Bacillota</taxon>
        <taxon>Bacilli</taxon>
        <taxon>Lactobacillales</taxon>
        <taxon>Enterococcaceae</taxon>
        <taxon>Enterococcus</taxon>
    </lineage>
</organism>
<dbReference type="InterPro" id="IPR008136">
    <property type="entry name" value="CinA_C"/>
</dbReference>
<dbReference type="EMBL" id="JXKD01000005">
    <property type="protein sequence ID" value="OJG10973.1"/>
    <property type="molecule type" value="Genomic_DNA"/>
</dbReference>
<protein>
    <recommendedName>
        <fullName evidence="1">Putative competence-damage inducible protein</fullName>
    </recommendedName>
</protein>
<dbReference type="PANTHER" id="PTHR13939:SF0">
    <property type="entry name" value="NMN AMIDOHYDROLASE-LIKE PROTEIN YFAY"/>
    <property type="match status" value="1"/>
</dbReference>
<dbReference type="RefSeq" id="WP_071874559.1">
    <property type="nucleotide sequence ID" value="NZ_JBHSHF010000019.1"/>
</dbReference>
<dbReference type="EMBL" id="JAJJVO010000043">
    <property type="protein sequence ID" value="MCC9273152.1"/>
    <property type="molecule type" value="Genomic_DNA"/>
</dbReference>
<reference evidence="3" key="2">
    <citation type="journal article" date="2021" name="PeerJ">
        <title>Extensive microbial diversity within the chicken gut microbiome revealed by metagenomics and culture.</title>
        <authorList>
            <person name="Gilroy R."/>
            <person name="Ravi A."/>
            <person name="Getino M."/>
            <person name="Pursley I."/>
            <person name="Horton D.L."/>
            <person name="Alikhan N.F."/>
            <person name="Baker D."/>
            <person name="Gharbi K."/>
            <person name="Hall N."/>
            <person name="Watson M."/>
            <person name="Adriaenssens E.M."/>
            <person name="Foster-Nyarko E."/>
            <person name="Jarju S."/>
            <person name="Secka A."/>
            <person name="Antonio M."/>
            <person name="Oren A."/>
            <person name="Chaudhuri R.R."/>
            <person name="La Ragione R."/>
            <person name="Hildebrand F."/>
            <person name="Pallen M.J."/>
        </authorList>
    </citation>
    <scope>NUCLEOTIDE SEQUENCE</scope>
    <source>
        <strain evidence="3">150</strain>
    </source>
</reference>
<dbReference type="InterPro" id="IPR001453">
    <property type="entry name" value="MoaB/Mog_dom"/>
</dbReference>
<dbReference type="Pfam" id="PF18146">
    <property type="entry name" value="CinA_KH"/>
    <property type="match status" value="1"/>
</dbReference>
<name>A0A1L8QU08_9ENTE</name>
<dbReference type="AlphaFoldDB" id="A0A1L8QU08"/>
<dbReference type="InterPro" id="IPR050101">
    <property type="entry name" value="CinA"/>
</dbReference>
<dbReference type="OrthoDB" id="9801454at2"/>
<dbReference type="SUPFAM" id="SSF53218">
    <property type="entry name" value="Molybdenum cofactor biosynthesis proteins"/>
    <property type="match status" value="1"/>
</dbReference>
<dbReference type="Pfam" id="PF02464">
    <property type="entry name" value="CinA"/>
    <property type="match status" value="1"/>
</dbReference>
<evidence type="ECO:0000313" key="3">
    <source>
        <dbReference type="EMBL" id="MCC9273152.1"/>
    </source>
</evidence>
<dbReference type="InterPro" id="IPR036425">
    <property type="entry name" value="MoaB/Mog-like_dom_sf"/>
</dbReference>
<dbReference type="Gene3D" id="3.30.70.2860">
    <property type="match status" value="1"/>
</dbReference>
<feature type="domain" description="MoaB/Mog" evidence="2">
    <location>
        <begin position="4"/>
        <end position="173"/>
    </location>
</feature>
<dbReference type="NCBIfam" id="NF001813">
    <property type="entry name" value="PRK00549.1"/>
    <property type="match status" value="1"/>
</dbReference>
<dbReference type="PANTHER" id="PTHR13939">
    <property type="entry name" value="NICOTINAMIDE-NUCLEOTIDE AMIDOHYDROLASE PNCC"/>
    <property type="match status" value="1"/>
</dbReference>
<proteinExistence type="inferred from homology"/>
<dbReference type="NCBIfam" id="TIGR00199">
    <property type="entry name" value="PncC_domain"/>
    <property type="match status" value="1"/>
</dbReference>